<keyword evidence="3" id="KW-1185">Reference proteome</keyword>
<dbReference type="AlphaFoldDB" id="A0A031FWQ6"/>
<dbReference type="InterPro" id="IPR036890">
    <property type="entry name" value="HATPase_C_sf"/>
</dbReference>
<protein>
    <submittedName>
        <fullName evidence="2">ATP-binding region ATPase domain protein</fullName>
    </submittedName>
</protein>
<sequence length="567" mass="60205">MLRAGRVWRALGATFVSGRYFTRWSLVLAIAVGVLLSVPSVGDASFEGYLRGVTVAALGSLPLIVIGFIGTWAERSLDRPAARAAAVIGTIVAIAGIRPFVNDAVSTLLFATSTGTNWASRIVTNLITCLAVFTVCALTITYQRQLHATTARLQLAAAQMRAGIAEVCRLQNEATRTRHRLVDDLRAARDQLLSRPLDFEAVRGYADRVRAASHALNGLRTAPAPDSLHAVRVGPTERMPFLGRLGTTPPLTVGLTYLAATLPFALTHGGPSVVLTAVVVNAALDLAAWALIRSTRRLRPRLRGSLFFATWLAVGVAVMGLTFALIPDVGSLGLVPLAGVPLIAVIISLCVDVYRRAHAEEQRATTVLLGSARRLAAEVDASQAPLDRATDLLHGRLQGRCVILAAHVDENVPEPEVIETFRAQTDDILDDVRSDDIDGEDEPEDIDDLVRAWSVVMGVSLAINADARDALTRAALGDAVSSLVNEGLVNAVKHSGARWAEIEIGRRGDRLHVRVASPGILAVVGPADNGRVTGIGTRGDGTTVRQQGDRVILEGAFAIPTANVATS</sequence>
<feature type="transmembrane region" description="Helical" evidence="1">
    <location>
        <begin position="304"/>
        <end position="326"/>
    </location>
</feature>
<name>A0A031FWQ6_9MICO</name>
<dbReference type="OrthoDB" id="5046960at2"/>
<feature type="transmembrane region" description="Helical" evidence="1">
    <location>
        <begin position="21"/>
        <end position="42"/>
    </location>
</feature>
<dbReference type="Gene3D" id="3.30.565.10">
    <property type="entry name" value="Histidine kinase-like ATPase, C-terminal domain"/>
    <property type="match status" value="1"/>
</dbReference>
<evidence type="ECO:0000313" key="3">
    <source>
        <dbReference type="Proteomes" id="UP000024001"/>
    </source>
</evidence>
<keyword evidence="2" id="KW-0067">ATP-binding</keyword>
<feature type="transmembrane region" description="Helical" evidence="1">
    <location>
        <begin position="332"/>
        <end position="354"/>
    </location>
</feature>
<feature type="transmembrane region" description="Helical" evidence="1">
    <location>
        <begin position="248"/>
        <end position="266"/>
    </location>
</feature>
<feature type="transmembrane region" description="Helical" evidence="1">
    <location>
        <begin position="121"/>
        <end position="142"/>
    </location>
</feature>
<organism evidence="2 3">
    <name type="scientific">Microbacterium oleivorans</name>
    <dbReference type="NCBI Taxonomy" id="273677"/>
    <lineage>
        <taxon>Bacteria</taxon>
        <taxon>Bacillati</taxon>
        <taxon>Actinomycetota</taxon>
        <taxon>Actinomycetes</taxon>
        <taxon>Micrococcales</taxon>
        <taxon>Microbacteriaceae</taxon>
        <taxon>Microbacterium</taxon>
    </lineage>
</organism>
<dbReference type="EMBL" id="JFYO01000003">
    <property type="protein sequence ID" value="EZP29033.1"/>
    <property type="molecule type" value="Genomic_DNA"/>
</dbReference>
<comment type="caution">
    <text evidence="2">The sequence shown here is derived from an EMBL/GenBank/DDBJ whole genome shotgun (WGS) entry which is preliminary data.</text>
</comment>
<feature type="transmembrane region" description="Helical" evidence="1">
    <location>
        <begin position="81"/>
        <end position="101"/>
    </location>
</feature>
<dbReference type="GO" id="GO:0005524">
    <property type="term" value="F:ATP binding"/>
    <property type="evidence" value="ECO:0007669"/>
    <property type="project" value="UniProtKB-KW"/>
</dbReference>
<proteinExistence type="predicted"/>
<dbReference type="eggNOG" id="COG4585">
    <property type="taxonomic scope" value="Bacteria"/>
</dbReference>
<accession>A0A031FWQ6</accession>
<keyword evidence="1" id="KW-0812">Transmembrane</keyword>
<dbReference type="Proteomes" id="UP000024001">
    <property type="component" value="Unassembled WGS sequence"/>
</dbReference>
<evidence type="ECO:0000256" key="1">
    <source>
        <dbReference type="SAM" id="Phobius"/>
    </source>
</evidence>
<keyword evidence="1" id="KW-1133">Transmembrane helix</keyword>
<keyword evidence="2" id="KW-0547">Nucleotide-binding</keyword>
<keyword evidence="1" id="KW-0472">Membrane</keyword>
<evidence type="ECO:0000313" key="2">
    <source>
        <dbReference type="EMBL" id="EZP29033.1"/>
    </source>
</evidence>
<feature type="transmembrane region" description="Helical" evidence="1">
    <location>
        <begin position="272"/>
        <end position="292"/>
    </location>
</feature>
<feature type="transmembrane region" description="Helical" evidence="1">
    <location>
        <begin position="48"/>
        <end position="69"/>
    </location>
</feature>
<gene>
    <name evidence="2" type="ORF">BW34_00882</name>
</gene>
<reference evidence="2 3" key="1">
    <citation type="submission" date="2014-03" db="EMBL/GenBank/DDBJ databases">
        <title>Draft Genome Sequences of 13 Willow Endophytes.</title>
        <authorList>
            <person name="Gan H.Y."/>
            <person name="Gan H.M."/>
            <person name="Savka M.A."/>
            <person name="Hudson A.O."/>
        </authorList>
    </citation>
    <scope>NUCLEOTIDE SEQUENCE [LARGE SCALE GENOMIC DNA]</scope>
    <source>
        <strain evidence="2 3">RIT293</strain>
    </source>
</reference>
<dbReference type="PATRIC" id="fig|273677.3.peg.867"/>